<proteinExistence type="predicted"/>
<dbReference type="Proteomes" id="UP000625711">
    <property type="component" value="Unassembled WGS sequence"/>
</dbReference>
<protein>
    <recommendedName>
        <fullName evidence="3">C2H2-type domain-containing protein</fullName>
    </recommendedName>
</protein>
<keyword evidence="1" id="KW-0863">Zinc-finger</keyword>
<sequence length="192" mass="21746">MELTASILRYVFSHRTNKSNSRFYDSSTHHLQESRPGHKGYNKLSAKDDHRTELNENPDEDNTLDNEADGNAANDSNANTNGNAALIDSDSESTFTDVEYDDGPFSDDSDYEEALTCNVCDRTFSCPKQLSAHKQKKRHFGCSACDSLFTSLMALEHHKEEFEHWSDEDDICTDESDEDDDTVVSEECERLL</sequence>
<dbReference type="PROSITE" id="PS00028">
    <property type="entry name" value="ZINC_FINGER_C2H2_1"/>
    <property type="match status" value="1"/>
</dbReference>
<feature type="compositionally biased region" description="Basic and acidic residues" evidence="2">
    <location>
        <begin position="45"/>
        <end position="54"/>
    </location>
</feature>
<dbReference type="InterPro" id="IPR013087">
    <property type="entry name" value="Znf_C2H2_type"/>
</dbReference>
<feature type="compositionally biased region" description="Basic and acidic residues" evidence="2">
    <location>
        <begin position="27"/>
        <end position="36"/>
    </location>
</feature>
<feature type="region of interest" description="Disordered" evidence="2">
    <location>
        <begin position="19"/>
        <end position="107"/>
    </location>
</feature>
<feature type="compositionally biased region" description="Low complexity" evidence="2">
    <location>
        <begin position="69"/>
        <end position="85"/>
    </location>
</feature>
<feature type="compositionally biased region" description="Acidic residues" evidence="2">
    <location>
        <begin position="56"/>
        <end position="68"/>
    </location>
</feature>
<keyword evidence="5" id="KW-1185">Reference proteome</keyword>
<gene>
    <name evidence="4" type="ORF">GWI33_009794</name>
</gene>
<feature type="compositionally biased region" description="Acidic residues" evidence="2">
    <location>
        <begin position="98"/>
        <end position="107"/>
    </location>
</feature>
<keyword evidence="1" id="KW-0862">Zinc</keyword>
<dbReference type="Gene3D" id="3.30.160.60">
    <property type="entry name" value="Classic Zinc Finger"/>
    <property type="match status" value="1"/>
</dbReference>
<dbReference type="SMART" id="SM00355">
    <property type="entry name" value="ZnF_C2H2"/>
    <property type="match status" value="2"/>
</dbReference>
<dbReference type="OrthoDB" id="6910977at2759"/>
<dbReference type="Pfam" id="PF12874">
    <property type="entry name" value="zf-met"/>
    <property type="match status" value="1"/>
</dbReference>
<keyword evidence="1" id="KW-0479">Metal-binding</keyword>
<evidence type="ECO:0000313" key="4">
    <source>
        <dbReference type="EMBL" id="KAF7285817.1"/>
    </source>
</evidence>
<dbReference type="AlphaFoldDB" id="A0A834IVE6"/>
<dbReference type="InterPro" id="IPR036236">
    <property type="entry name" value="Znf_C2H2_sf"/>
</dbReference>
<dbReference type="GO" id="GO:0008270">
    <property type="term" value="F:zinc ion binding"/>
    <property type="evidence" value="ECO:0007669"/>
    <property type="project" value="UniProtKB-KW"/>
</dbReference>
<evidence type="ECO:0000313" key="5">
    <source>
        <dbReference type="Proteomes" id="UP000625711"/>
    </source>
</evidence>
<organism evidence="4 5">
    <name type="scientific">Rhynchophorus ferrugineus</name>
    <name type="common">Red palm weevil</name>
    <name type="synonym">Curculio ferrugineus</name>
    <dbReference type="NCBI Taxonomy" id="354439"/>
    <lineage>
        <taxon>Eukaryota</taxon>
        <taxon>Metazoa</taxon>
        <taxon>Ecdysozoa</taxon>
        <taxon>Arthropoda</taxon>
        <taxon>Hexapoda</taxon>
        <taxon>Insecta</taxon>
        <taxon>Pterygota</taxon>
        <taxon>Neoptera</taxon>
        <taxon>Endopterygota</taxon>
        <taxon>Coleoptera</taxon>
        <taxon>Polyphaga</taxon>
        <taxon>Cucujiformia</taxon>
        <taxon>Curculionidae</taxon>
        <taxon>Dryophthorinae</taxon>
        <taxon>Rhynchophorus</taxon>
    </lineage>
</organism>
<dbReference type="PROSITE" id="PS50157">
    <property type="entry name" value="ZINC_FINGER_C2H2_2"/>
    <property type="match status" value="1"/>
</dbReference>
<evidence type="ECO:0000256" key="1">
    <source>
        <dbReference type="PROSITE-ProRule" id="PRU00042"/>
    </source>
</evidence>
<evidence type="ECO:0000256" key="2">
    <source>
        <dbReference type="SAM" id="MobiDB-lite"/>
    </source>
</evidence>
<dbReference type="SUPFAM" id="SSF57667">
    <property type="entry name" value="beta-beta-alpha zinc fingers"/>
    <property type="match status" value="1"/>
</dbReference>
<accession>A0A834IVE6</accession>
<comment type="caution">
    <text evidence="4">The sequence shown here is derived from an EMBL/GenBank/DDBJ whole genome shotgun (WGS) entry which is preliminary data.</text>
</comment>
<feature type="domain" description="C2H2-type" evidence="3">
    <location>
        <begin position="115"/>
        <end position="144"/>
    </location>
</feature>
<feature type="region of interest" description="Disordered" evidence="2">
    <location>
        <begin position="168"/>
        <end position="192"/>
    </location>
</feature>
<name>A0A834IVE6_RHYFE</name>
<dbReference type="EMBL" id="JAACXV010000043">
    <property type="protein sequence ID" value="KAF7285817.1"/>
    <property type="molecule type" value="Genomic_DNA"/>
</dbReference>
<evidence type="ECO:0000259" key="3">
    <source>
        <dbReference type="PROSITE" id="PS50157"/>
    </source>
</evidence>
<reference evidence="4" key="1">
    <citation type="submission" date="2020-08" db="EMBL/GenBank/DDBJ databases">
        <title>Genome sequencing and assembly of the red palm weevil Rhynchophorus ferrugineus.</title>
        <authorList>
            <person name="Dias G.B."/>
            <person name="Bergman C.M."/>
            <person name="Manee M."/>
        </authorList>
    </citation>
    <scope>NUCLEOTIDE SEQUENCE</scope>
    <source>
        <strain evidence="4">AA-2017</strain>
        <tissue evidence="4">Whole larva</tissue>
    </source>
</reference>
<feature type="compositionally biased region" description="Acidic residues" evidence="2">
    <location>
        <begin position="168"/>
        <end position="186"/>
    </location>
</feature>